<protein>
    <submittedName>
        <fullName evidence="1">Uncharacterized protein</fullName>
    </submittedName>
</protein>
<evidence type="ECO:0000313" key="2">
    <source>
        <dbReference type="Proteomes" id="UP000030755"/>
    </source>
</evidence>
<evidence type="ECO:0000313" key="1">
    <source>
        <dbReference type="EMBL" id="EPZ32254.1"/>
    </source>
</evidence>
<organism evidence="1 2">
    <name type="scientific">Rozella allomycis (strain CSF55)</name>
    <dbReference type="NCBI Taxonomy" id="988480"/>
    <lineage>
        <taxon>Eukaryota</taxon>
        <taxon>Fungi</taxon>
        <taxon>Fungi incertae sedis</taxon>
        <taxon>Cryptomycota</taxon>
        <taxon>Cryptomycota incertae sedis</taxon>
        <taxon>Rozella</taxon>
    </lineage>
</organism>
<feature type="non-terminal residue" evidence="1">
    <location>
        <position position="276"/>
    </location>
</feature>
<dbReference type="AlphaFoldDB" id="A0A075AUQ1"/>
<gene>
    <name evidence="1" type="ORF">O9G_004229</name>
</gene>
<dbReference type="EMBL" id="KE561165">
    <property type="protein sequence ID" value="EPZ32254.1"/>
    <property type="molecule type" value="Genomic_DNA"/>
</dbReference>
<dbReference type="HOGENOM" id="CLU_1013959_0_0_1"/>
<keyword evidence="2" id="KW-1185">Reference proteome</keyword>
<name>A0A075AUQ1_ROZAC</name>
<accession>A0A075AUQ1</accession>
<sequence>MPPKPVVIQRLLEHFKDGGGDMTLSKKMLSDIQQALYKPSTSSSVAYHLLLALINNAKCVMKSVVELEKKMREDDLSKLVSNVITKWVEVCGEGDYEALGWMFRKLYCLVGRKEDEGVFKCLDVVGGEDGECLVVVCGQLNHGNKYDDVMDGLFVEIRNAEFREQQFSMHNVDEEDRWIKWTWMCFRWTSKFDARIFIEQLINGMKKIKEENLKRFLEFFIEKDPCNLELLLLLYFRDKERSREIFEDLDLQGEEVGKIKDWIHYLKHLNKIEILV</sequence>
<reference evidence="1 2" key="1">
    <citation type="journal article" date="2013" name="Curr. Biol.">
        <title>Shared signatures of parasitism and phylogenomics unite Cryptomycota and microsporidia.</title>
        <authorList>
            <person name="James T.Y."/>
            <person name="Pelin A."/>
            <person name="Bonen L."/>
            <person name="Ahrendt S."/>
            <person name="Sain D."/>
            <person name="Corradi N."/>
            <person name="Stajich J.E."/>
        </authorList>
    </citation>
    <scope>NUCLEOTIDE SEQUENCE [LARGE SCALE GENOMIC DNA]</scope>
    <source>
        <strain evidence="1 2">CSF55</strain>
    </source>
</reference>
<proteinExistence type="predicted"/>
<dbReference type="Proteomes" id="UP000030755">
    <property type="component" value="Unassembled WGS sequence"/>
</dbReference>